<organism evidence="1 2">
    <name type="scientific">Amphibiibacter pelophylacis</name>
    <dbReference type="NCBI Taxonomy" id="1799477"/>
    <lineage>
        <taxon>Bacteria</taxon>
        <taxon>Pseudomonadati</taxon>
        <taxon>Pseudomonadota</taxon>
        <taxon>Betaproteobacteria</taxon>
        <taxon>Burkholderiales</taxon>
        <taxon>Sphaerotilaceae</taxon>
        <taxon>Amphibiibacter</taxon>
    </lineage>
</organism>
<dbReference type="EC" id="2.7.4.7" evidence="1"/>
<dbReference type="EMBL" id="JAWDIE010000003">
    <property type="protein sequence ID" value="MEJ7137245.1"/>
    <property type="molecule type" value="Genomic_DNA"/>
</dbReference>
<comment type="caution">
    <text evidence="1">The sequence shown here is derived from an EMBL/GenBank/DDBJ whole genome shotgun (WGS) entry which is preliminary data.</text>
</comment>
<keyword evidence="1" id="KW-0808">Transferase</keyword>
<accession>A0ACC6NZ36</accession>
<protein>
    <submittedName>
        <fullName evidence="1">Bifunctional hydroxymethylpyrimidine kinase/phosphomethylpyrimidine kinase</fullName>
        <ecNumber evidence="1">2.7.1.49</ecNumber>
        <ecNumber evidence="1">2.7.4.7</ecNumber>
    </submittedName>
</protein>
<keyword evidence="1" id="KW-0418">Kinase</keyword>
<evidence type="ECO:0000313" key="1">
    <source>
        <dbReference type="EMBL" id="MEJ7137245.1"/>
    </source>
</evidence>
<evidence type="ECO:0000313" key="2">
    <source>
        <dbReference type="Proteomes" id="UP001364695"/>
    </source>
</evidence>
<sequence>MTPSNDPLGLPPETDAEGDEGESGLPAPVCVITFNGQDPSGAGGLAADVATISAMGGHACPVVSCIWVRDTTEVLGHLVLDPEMVVAQARMLLRDMDISGFKAGFLGSPEVVRGVSELIAEYPDIPLVVYLPEVLGWEEDTTNGYISAVREHLIPRAALLSGSHEVLTQFLAEPGQAAPASGQLPTPSELALQAHRMGASRLLVTGLASGAHAAGGGSFIDNVLLSVNADGQVEHGVREQFERIDMNFIGTGDTLGAAVATLLASGTDPNEAVSESLQFLDQSLETGYRLGMGSAIPDRFFWAVPPDDEGEPGEMPLEAEGEPSEGDVSDADLALRRQKAKRLH</sequence>
<proteinExistence type="predicted"/>
<name>A0ACC6NZ36_9BURK</name>
<dbReference type="EC" id="2.7.1.49" evidence="1"/>
<reference evidence="1" key="1">
    <citation type="submission" date="2023-10" db="EMBL/GenBank/DDBJ databases">
        <title>Amphibacter perezi, gen. nov., sp. nov. a novel taxa of the family Comamonadaceae, class Betaproteobacteria isolated from the skin microbiota of Pelophylax perezi from different populations.</title>
        <authorList>
            <person name="Costa S."/>
            <person name="Proenca D.N."/>
            <person name="Lopes I."/>
            <person name="Morais P.V."/>
        </authorList>
    </citation>
    <scope>NUCLEOTIDE SEQUENCE</scope>
    <source>
        <strain evidence="1">SL12-8</strain>
    </source>
</reference>
<keyword evidence="2" id="KW-1185">Reference proteome</keyword>
<gene>
    <name evidence="1" type="ORF">RV045_02220</name>
</gene>
<dbReference type="Proteomes" id="UP001364695">
    <property type="component" value="Unassembled WGS sequence"/>
</dbReference>